<reference evidence="2" key="1">
    <citation type="submission" date="2014-09" db="EMBL/GenBank/DDBJ databases">
        <authorList>
            <person name="Magalhaes I.L.F."/>
            <person name="Oliveira U."/>
            <person name="Santos F.R."/>
            <person name="Vidigal T.H.D.A."/>
            <person name="Brescovit A.D."/>
            <person name="Santos A.J."/>
        </authorList>
    </citation>
    <scope>NUCLEOTIDE SEQUENCE</scope>
    <source>
        <tissue evidence="2">Shoot tissue taken approximately 20 cm above the soil surface</tissue>
    </source>
</reference>
<name>A0A0A9AED9_ARUDO</name>
<organism evidence="2">
    <name type="scientific">Arundo donax</name>
    <name type="common">Giant reed</name>
    <name type="synonym">Donax arundinaceus</name>
    <dbReference type="NCBI Taxonomy" id="35708"/>
    <lineage>
        <taxon>Eukaryota</taxon>
        <taxon>Viridiplantae</taxon>
        <taxon>Streptophyta</taxon>
        <taxon>Embryophyta</taxon>
        <taxon>Tracheophyta</taxon>
        <taxon>Spermatophyta</taxon>
        <taxon>Magnoliopsida</taxon>
        <taxon>Liliopsida</taxon>
        <taxon>Poales</taxon>
        <taxon>Poaceae</taxon>
        <taxon>PACMAD clade</taxon>
        <taxon>Arundinoideae</taxon>
        <taxon>Arundineae</taxon>
        <taxon>Arundo</taxon>
    </lineage>
</organism>
<protein>
    <submittedName>
        <fullName evidence="2">Uncharacterized protein</fullName>
    </submittedName>
</protein>
<sequence>MRFVGRKQTFPPKTSVPGASEPIESGGKFTPLDHQR</sequence>
<evidence type="ECO:0000313" key="2">
    <source>
        <dbReference type="EMBL" id="JAD45462.1"/>
    </source>
</evidence>
<proteinExistence type="predicted"/>
<dbReference type="EMBL" id="GBRH01252433">
    <property type="protein sequence ID" value="JAD45462.1"/>
    <property type="molecule type" value="Transcribed_RNA"/>
</dbReference>
<reference evidence="2" key="2">
    <citation type="journal article" date="2015" name="Data Brief">
        <title>Shoot transcriptome of the giant reed, Arundo donax.</title>
        <authorList>
            <person name="Barrero R.A."/>
            <person name="Guerrero F.D."/>
            <person name="Moolhuijzen P."/>
            <person name="Goolsby J.A."/>
            <person name="Tidwell J."/>
            <person name="Bellgard S.E."/>
            <person name="Bellgard M.I."/>
        </authorList>
    </citation>
    <scope>NUCLEOTIDE SEQUENCE</scope>
    <source>
        <tissue evidence="2">Shoot tissue taken approximately 20 cm above the soil surface</tissue>
    </source>
</reference>
<accession>A0A0A9AED9</accession>
<evidence type="ECO:0000256" key="1">
    <source>
        <dbReference type="SAM" id="MobiDB-lite"/>
    </source>
</evidence>
<dbReference type="AlphaFoldDB" id="A0A0A9AED9"/>
<feature type="region of interest" description="Disordered" evidence="1">
    <location>
        <begin position="1"/>
        <end position="36"/>
    </location>
</feature>